<organism evidence="1 2">
    <name type="scientific">Paramecium pentaurelia</name>
    <dbReference type="NCBI Taxonomy" id="43138"/>
    <lineage>
        <taxon>Eukaryota</taxon>
        <taxon>Sar</taxon>
        <taxon>Alveolata</taxon>
        <taxon>Ciliophora</taxon>
        <taxon>Intramacronucleata</taxon>
        <taxon>Oligohymenophorea</taxon>
        <taxon>Peniculida</taxon>
        <taxon>Parameciidae</taxon>
        <taxon>Paramecium</taxon>
    </lineage>
</organism>
<protein>
    <submittedName>
        <fullName evidence="1">Uncharacterized protein</fullName>
    </submittedName>
</protein>
<comment type="caution">
    <text evidence="1">The sequence shown here is derived from an EMBL/GenBank/DDBJ whole genome shotgun (WGS) entry which is preliminary data.</text>
</comment>
<sequence>MHQILFEYQLNLFYSSFSIKENKKFNIEKYKYINHFQIHFPYLRKSRINYIFNYYSLEEIKKNLRLISIRQHQLHFNNISKLSRYLEFSIYPIYGYYVNGRFIMKVVYQRELEDKNLNELKTKLKFIDSSKMHELFNQ</sequence>
<name>A0A8S1WQN2_9CILI</name>
<dbReference type="Proteomes" id="UP000689195">
    <property type="component" value="Unassembled WGS sequence"/>
</dbReference>
<dbReference type="AlphaFoldDB" id="A0A8S1WQN2"/>
<accession>A0A8S1WQN2</accession>
<evidence type="ECO:0000313" key="2">
    <source>
        <dbReference type="Proteomes" id="UP000689195"/>
    </source>
</evidence>
<dbReference type="EMBL" id="CAJJDO010000098">
    <property type="protein sequence ID" value="CAD8191047.1"/>
    <property type="molecule type" value="Genomic_DNA"/>
</dbReference>
<reference evidence="1" key="1">
    <citation type="submission" date="2021-01" db="EMBL/GenBank/DDBJ databases">
        <authorList>
            <consortium name="Genoscope - CEA"/>
            <person name="William W."/>
        </authorList>
    </citation>
    <scope>NUCLEOTIDE SEQUENCE</scope>
</reference>
<proteinExistence type="predicted"/>
<evidence type="ECO:0000313" key="1">
    <source>
        <dbReference type="EMBL" id="CAD8191047.1"/>
    </source>
</evidence>
<keyword evidence="2" id="KW-1185">Reference proteome</keyword>
<gene>
    <name evidence="1" type="ORF">PPENT_87.1.T0980054</name>
</gene>